<dbReference type="AlphaFoldDB" id="W8C7Q2"/>
<protein>
    <submittedName>
        <fullName evidence="7">Trypsin theta</fullName>
    </submittedName>
</protein>
<feature type="non-terminal residue" evidence="7">
    <location>
        <position position="1"/>
    </location>
</feature>
<keyword evidence="5" id="KW-1015">Disulfide bond</keyword>
<dbReference type="PROSITE" id="PS50240">
    <property type="entry name" value="TRYPSIN_DOM"/>
    <property type="match status" value="1"/>
</dbReference>
<dbReference type="InterPro" id="IPR001314">
    <property type="entry name" value="Peptidase_S1A"/>
</dbReference>
<keyword evidence="2" id="KW-0645">Protease</keyword>
<dbReference type="OrthoDB" id="7956109at2759"/>
<evidence type="ECO:0000256" key="1">
    <source>
        <dbReference type="ARBA" id="ARBA00007664"/>
    </source>
</evidence>
<dbReference type="PANTHER" id="PTHR24276">
    <property type="entry name" value="POLYSERASE-RELATED"/>
    <property type="match status" value="1"/>
</dbReference>
<proteinExistence type="evidence at transcript level"/>
<dbReference type="InterPro" id="IPR001254">
    <property type="entry name" value="Trypsin_dom"/>
</dbReference>
<dbReference type="PRINTS" id="PR00722">
    <property type="entry name" value="CHYMOTRYPSIN"/>
</dbReference>
<reference evidence="7" key="1">
    <citation type="submission" date="2013-07" db="EMBL/GenBank/DDBJ databases">
        <authorList>
            <person name="Geib S."/>
        </authorList>
    </citation>
    <scope>NUCLEOTIDE SEQUENCE</scope>
</reference>
<accession>W8C7Q2</accession>
<dbReference type="SMART" id="SM00020">
    <property type="entry name" value="Tryp_SPc"/>
    <property type="match status" value="1"/>
</dbReference>
<evidence type="ECO:0000256" key="2">
    <source>
        <dbReference type="ARBA" id="ARBA00022670"/>
    </source>
</evidence>
<feature type="domain" description="Peptidase S1" evidence="6">
    <location>
        <begin position="34"/>
        <end position="235"/>
    </location>
</feature>
<evidence type="ECO:0000313" key="7">
    <source>
        <dbReference type="EMBL" id="JAC03072.1"/>
    </source>
</evidence>
<comment type="similarity">
    <text evidence="1">Belongs to the peptidase S1 family.</text>
</comment>
<dbReference type="InterPro" id="IPR050430">
    <property type="entry name" value="Peptidase_S1"/>
</dbReference>
<evidence type="ECO:0000256" key="4">
    <source>
        <dbReference type="ARBA" id="ARBA00022825"/>
    </source>
</evidence>
<organism evidence="7">
    <name type="scientific">Ceratitis capitata</name>
    <name type="common">Mediterranean fruit fly</name>
    <name type="synonym">Tephritis capitata</name>
    <dbReference type="NCBI Taxonomy" id="7213"/>
    <lineage>
        <taxon>Eukaryota</taxon>
        <taxon>Metazoa</taxon>
        <taxon>Ecdysozoa</taxon>
        <taxon>Arthropoda</taxon>
        <taxon>Hexapoda</taxon>
        <taxon>Insecta</taxon>
        <taxon>Pterygota</taxon>
        <taxon>Neoptera</taxon>
        <taxon>Endopterygota</taxon>
        <taxon>Diptera</taxon>
        <taxon>Brachycera</taxon>
        <taxon>Muscomorpha</taxon>
        <taxon>Tephritoidea</taxon>
        <taxon>Tephritidae</taxon>
        <taxon>Ceratitis</taxon>
        <taxon>Ceratitis</taxon>
    </lineage>
</organism>
<dbReference type="EMBL" id="GAMC01003484">
    <property type="protein sequence ID" value="JAC03072.1"/>
    <property type="molecule type" value="mRNA"/>
</dbReference>
<dbReference type="InterPro" id="IPR009003">
    <property type="entry name" value="Peptidase_S1_PA"/>
</dbReference>
<evidence type="ECO:0000259" key="6">
    <source>
        <dbReference type="PROSITE" id="PS50240"/>
    </source>
</evidence>
<keyword evidence="4" id="KW-0720">Serine protease</keyword>
<dbReference type="GO" id="GO:0004252">
    <property type="term" value="F:serine-type endopeptidase activity"/>
    <property type="evidence" value="ECO:0007669"/>
    <property type="project" value="InterPro"/>
</dbReference>
<evidence type="ECO:0000256" key="3">
    <source>
        <dbReference type="ARBA" id="ARBA00022801"/>
    </source>
</evidence>
<dbReference type="InterPro" id="IPR043504">
    <property type="entry name" value="Peptidase_S1_PA_chymotrypsin"/>
</dbReference>
<keyword evidence="3" id="KW-0378">Hydrolase</keyword>
<sequence>RNTQITTEIKNTYFKKYNKMFSQYISSVLLAFAVLASSAQAATVTAKSYVVTVQGSDGNVICNGALINKDTVVTAATCLAFYDPDQLVVGVEDQIVKIKSHTFDSSFDFVTMENDVAVLKLAQSVEGEYISLASQAPNTGASGVVSSVNGTLPVSIVGTSDCASGDYSWSEDEVFASMLCGYASDNKSCVGRNGSPVVVSNKLVGLVSWGGCGSKSKPAVFTNVVALSSWISQNE</sequence>
<dbReference type="GO" id="GO:0006508">
    <property type="term" value="P:proteolysis"/>
    <property type="evidence" value="ECO:0007669"/>
    <property type="project" value="UniProtKB-KW"/>
</dbReference>
<gene>
    <name evidence="7" type="primary">TRYT</name>
</gene>
<name>W8C7Q2_CERCA</name>
<evidence type="ECO:0000256" key="5">
    <source>
        <dbReference type="ARBA" id="ARBA00023157"/>
    </source>
</evidence>
<reference evidence="7" key="2">
    <citation type="journal article" date="2014" name="BMC Genomics">
        <title>A genomic perspective to assessing quality of mass-reared SIT flies used in Mediterranean fruit fly (Ceratitis capitata) eradication in California.</title>
        <authorList>
            <person name="Calla B."/>
            <person name="Hall B."/>
            <person name="Hou S."/>
            <person name="Geib S.M."/>
        </authorList>
    </citation>
    <scope>NUCLEOTIDE SEQUENCE</scope>
</reference>
<dbReference type="PANTHER" id="PTHR24276:SF94">
    <property type="entry name" value="AT20289P-RELATED"/>
    <property type="match status" value="1"/>
</dbReference>
<dbReference type="Gene3D" id="2.40.10.10">
    <property type="entry name" value="Trypsin-like serine proteases"/>
    <property type="match status" value="2"/>
</dbReference>
<dbReference type="Pfam" id="PF00089">
    <property type="entry name" value="Trypsin"/>
    <property type="match status" value="1"/>
</dbReference>
<dbReference type="SUPFAM" id="SSF50494">
    <property type="entry name" value="Trypsin-like serine proteases"/>
    <property type="match status" value="1"/>
</dbReference>